<sequence length="504" mass="57213">MSGHATIEEQFGFEMDLDLKEDVQAELEDFILLARLGVEDEALHLARTVLWHHIHHFPVFAEVAGFLLEHRLNDQVQELIFTIREKDIQFPLEGQQVFTRLVHGLHAKTLDEVDLLRQLLREHLEMDHVWDLEEASHLAHQPIPAVKTHSVELVLRHVKLSHVRRYASPLNAVIHRDIVTHYGRLIKYGLHWEAAQIFGLISTQSRPWRCVYTHLRYRRLMLATGEPKLIADIQNDRASDEGGIEDALAIVSAKATYAKHFMHCKACTQKRDVQVLKDSFTILLRWLFRRLPNTQPRGKLFYIQTRLSAFLLENSVDQSQPTRYGSSRDTGRGTELACGEVGILLTPKPDTIEDATENGTKSRVGAEKSARQLKRIGDRFEQDSFPILSSSQSKWQLTQQGSLYGSSDNSYRYHGILDVPSQQRHTRSPPAPRGNQYGSTIITGNSRVHVGNAIDSDVKSYVKREHAYSGAATGESAPLTYDPNYEQLIALFSRPPTPTGKSSE</sequence>
<accession>A0AAN7SU33</accession>
<comment type="caution">
    <text evidence="2">The sequence shown here is derived from an EMBL/GenBank/DDBJ whole genome shotgun (WGS) entry which is preliminary data.</text>
</comment>
<feature type="region of interest" description="Disordered" evidence="1">
    <location>
        <begin position="419"/>
        <end position="443"/>
    </location>
</feature>
<reference evidence="2 3" key="1">
    <citation type="submission" date="2023-08" db="EMBL/GenBank/DDBJ databases">
        <title>Black Yeasts Isolated from many extreme environments.</title>
        <authorList>
            <person name="Coleine C."/>
            <person name="Stajich J.E."/>
            <person name="Selbmann L."/>
        </authorList>
    </citation>
    <scope>NUCLEOTIDE SEQUENCE [LARGE SCALE GENOMIC DNA]</scope>
    <source>
        <strain evidence="2 3">CCFEE 5910</strain>
    </source>
</reference>
<organism evidence="2 3">
    <name type="scientific">Lithohypha guttulata</name>
    <dbReference type="NCBI Taxonomy" id="1690604"/>
    <lineage>
        <taxon>Eukaryota</taxon>
        <taxon>Fungi</taxon>
        <taxon>Dikarya</taxon>
        <taxon>Ascomycota</taxon>
        <taxon>Pezizomycotina</taxon>
        <taxon>Eurotiomycetes</taxon>
        <taxon>Chaetothyriomycetidae</taxon>
        <taxon>Chaetothyriales</taxon>
        <taxon>Trichomeriaceae</taxon>
        <taxon>Lithohypha</taxon>
    </lineage>
</organism>
<evidence type="ECO:0000313" key="2">
    <source>
        <dbReference type="EMBL" id="KAK5081510.1"/>
    </source>
</evidence>
<protein>
    <submittedName>
        <fullName evidence="2">Uncharacterized protein</fullName>
    </submittedName>
</protein>
<dbReference type="Proteomes" id="UP001309876">
    <property type="component" value="Unassembled WGS sequence"/>
</dbReference>
<keyword evidence="3" id="KW-1185">Reference proteome</keyword>
<gene>
    <name evidence="2" type="ORF">LTR05_007641</name>
</gene>
<dbReference type="AlphaFoldDB" id="A0AAN7SU33"/>
<dbReference type="EMBL" id="JAVRRJ010000009">
    <property type="protein sequence ID" value="KAK5081510.1"/>
    <property type="molecule type" value="Genomic_DNA"/>
</dbReference>
<evidence type="ECO:0000313" key="3">
    <source>
        <dbReference type="Proteomes" id="UP001309876"/>
    </source>
</evidence>
<proteinExistence type="predicted"/>
<name>A0AAN7SU33_9EURO</name>
<feature type="region of interest" description="Disordered" evidence="1">
    <location>
        <begin position="350"/>
        <end position="370"/>
    </location>
</feature>
<evidence type="ECO:0000256" key="1">
    <source>
        <dbReference type="SAM" id="MobiDB-lite"/>
    </source>
</evidence>